<proteinExistence type="inferred from homology"/>
<comment type="catalytic activity">
    <reaction evidence="8 9">
        <text>GTP + H2O = GDP + phosphate + H(+)</text>
        <dbReference type="Rhea" id="RHEA:19669"/>
        <dbReference type="ChEBI" id="CHEBI:15377"/>
        <dbReference type="ChEBI" id="CHEBI:15378"/>
        <dbReference type="ChEBI" id="CHEBI:37565"/>
        <dbReference type="ChEBI" id="CHEBI:43474"/>
        <dbReference type="ChEBI" id="CHEBI:58189"/>
        <dbReference type="EC" id="3.6.5.4"/>
    </reaction>
</comment>
<evidence type="ECO:0000256" key="7">
    <source>
        <dbReference type="ARBA" id="ARBA00023274"/>
    </source>
</evidence>
<comment type="domain">
    <text evidence="9">Composed of three domains: the N-terminal N domain, which is responsible for interactions with the ribosome, the central G domain, which binds GTP, and the C-terminal M domain, which binds the RNA and the signal sequence of the RNC.</text>
</comment>
<evidence type="ECO:0000313" key="13">
    <source>
        <dbReference type="Proteomes" id="UP000005384"/>
    </source>
</evidence>
<dbReference type="AlphaFoldDB" id="G5IGW0"/>
<feature type="domain" description="SRP54-type proteins GTP-binding" evidence="11">
    <location>
        <begin position="270"/>
        <end position="283"/>
    </location>
</feature>
<evidence type="ECO:0000256" key="10">
    <source>
        <dbReference type="SAM" id="Coils"/>
    </source>
</evidence>
<dbReference type="Gene3D" id="1.10.260.30">
    <property type="entry name" value="Signal recognition particle, SRP54 subunit, M-domain"/>
    <property type="match status" value="1"/>
</dbReference>
<feature type="coiled-coil region" evidence="10">
    <location>
        <begin position="307"/>
        <end position="337"/>
    </location>
</feature>
<accession>G5IGW0</accession>
<comment type="function">
    <text evidence="9">Involved in targeting and insertion of nascent membrane proteins into the cytoplasmic membrane. Binds to the hydrophobic signal sequence of the ribosome-nascent chain (RNC) as it emerges from the ribosomes. The SRP-RNC complex is then targeted to the cytoplasmic membrane where it interacts with the SRP receptor FtsY.</text>
</comment>
<dbReference type="SUPFAM" id="SSF47446">
    <property type="entry name" value="Signal peptide-binding domain"/>
    <property type="match status" value="1"/>
</dbReference>
<dbReference type="InterPro" id="IPR022941">
    <property type="entry name" value="SRP54"/>
</dbReference>
<dbReference type="GO" id="GO:0006614">
    <property type="term" value="P:SRP-dependent cotranslational protein targeting to membrane"/>
    <property type="evidence" value="ECO:0007669"/>
    <property type="project" value="InterPro"/>
</dbReference>
<evidence type="ECO:0000256" key="5">
    <source>
        <dbReference type="ARBA" id="ARBA00023134"/>
    </source>
</evidence>
<dbReference type="SUPFAM" id="SSF52540">
    <property type="entry name" value="P-loop containing nucleoside triphosphate hydrolases"/>
    <property type="match status" value="1"/>
</dbReference>
<dbReference type="SMART" id="SM00382">
    <property type="entry name" value="AAA"/>
    <property type="match status" value="1"/>
</dbReference>
<dbReference type="InterPro" id="IPR003593">
    <property type="entry name" value="AAA+_ATPase"/>
</dbReference>
<comment type="caution">
    <text evidence="12">The sequence shown here is derived from an EMBL/GenBank/DDBJ whole genome shotgun (WGS) entry which is preliminary data.</text>
</comment>
<dbReference type="InterPro" id="IPR013822">
    <property type="entry name" value="Signal_recog_particl_SRP54_hlx"/>
</dbReference>
<keyword evidence="6 9" id="KW-0733">Signal recognition particle</keyword>
<dbReference type="HOGENOM" id="CLU_009301_6_0_9"/>
<dbReference type="GO" id="GO:0048500">
    <property type="term" value="C:signal recognition particle"/>
    <property type="evidence" value="ECO:0007669"/>
    <property type="project" value="UniProtKB-UniRule"/>
</dbReference>
<dbReference type="GO" id="GO:0003924">
    <property type="term" value="F:GTPase activity"/>
    <property type="evidence" value="ECO:0007669"/>
    <property type="project" value="UniProtKB-UniRule"/>
</dbReference>
<comment type="subcellular location">
    <subcellularLocation>
        <location evidence="9">Cytoplasm</location>
    </subcellularLocation>
    <text evidence="9">The SRP-RNC complex is targeted to the cytoplasmic membrane.</text>
</comment>
<dbReference type="OrthoDB" id="9804720at2"/>
<evidence type="ECO:0000256" key="2">
    <source>
        <dbReference type="ARBA" id="ARBA00022741"/>
    </source>
</evidence>
<dbReference type="Gene3D" id="1.20.120.140">
    <property type="entry name" value="Signal recognition particle SRP54, nucleotide-binding domain"/>
    <property type="match status" value="1"/>
</dbReference>
<evidence type="ECO:0000256" key="4">
    <source>
        <dbReference type="ARBA" id="ARBA00022884"/>
    </source>
</evidence>
<dbReference type="PROSITE" id="PS00300">
    <property type="entry name" value="SRP54"/>
    <property type="match status" value="1"/>
</dbReference>
<dbReference type="EC" id="3.6.5.4" evidence="9"/>
<dbReference type="HAMAP" id="MF_00306">
    <property type="entry name" value="SRP54"/>
    <property type="match status" value="1"/>
</dbReference>
<dbReference type="InterPro" id="IPR004125">
    <property type="entry name" value="Signal_recog_particle_SRP54_M"/>
</dbReference>
<dbReference type="Proteomes" id="UP000005384">
    <property type="component" value="Unassembled WGS sequence"/>
</dbReference>
<dbReference type="FunFam" id="3.40.50.300:FF:000022">
    <property type="entry name" value="Signal recognition particle 54 kDa subunit"/>
    <property type="match status" value="1"/>
</dbReference>
<dbReference type="InterPro" id="IPR004780">
    <property type="entry name" value="SRP"/>
</dbReference>
<dbReference type="InterPro" id="IPR027417">
    <property type="entry name" value="P-loop_NTPase"/>
</dbReference>
<feature type="binding site" evidence="9">
    <location>
        <begin position="249"/>
        <end position="252"/>
    </location>
    <ligand>
        <name>GTP</name>
        <dbReference type="ChEBI" id="CHEBI:37565"/>
    </ligand>
</feature>
<dbReference type="SMART" id="SM00962">
    <property type="entry name" value="SRP54"/>
    <property type="match status" value="1"/>
</dbReference>
<evidence type="ECO:0000256" key="6">
    <source>
        <dbReference type="ARBA" id="ARBA00023135"/>
    </source>
</evidence>
<dbReference type="CDD" id="cd18539">
    <property type="entry name" value="SRP_G"/>
    <property type="match status" value="1"/>
</dbReference>
<evidence type="ECO:0000256" key="1">
    <source>
        <dbReference type="ARBA" id="ARBA00005450"/>
    </source>
</evidence>
<dbReference type="GO" id="GO:0008312">
    <property type="term" value="F:7S RNA binding"/>
    <property type="evidence" value="ECO:0007669"/>
    <property type="project" value="InterPro"/>
</dbReference>
<evidence type="ECO:0000256" key="8">
    <source>
        <dbReference type="ARBA" id="ARBA00048027"/>
    </source>
</evidence>
<keyword evidence="3 9" id="KW-0378">Hydrolase</keyword>
<keyword evidence="13" id="KW-1185">Reference proteome</keyword>
<dbReference type="GO" id="GO:0005525">
    <property type="term" value="F:GTP binding"/>
    <property type="evidence" value="ECO:0007669"/>
    <property type="project" value="UniProtKB-UniRule"/>
</dbReference>
<evidence type="ECO:0000256" key="9">
    <source>
        <dbReference type="HAMAP-Rule" id="MF_00306"/>
    </source>
</evidence>
<feature type="binding site" evidence="9">
    <location>
        <begin position="191"/>
        <end position="195"/>
    </location>
    <ligand>
        <name>GTP</name>
        <dbReference type="ChEBI" id="CHEBI:37565"/>
    </ligand>
</feature>
<dbReference type="InterPro" id="IPR042101">
    <property type="entry name" value="SRP54_N_sf"/>
</dbReference>
<dbReference type="InterPro" id="IPR036891">
    <property type="entry name" value="Signal_recog_part_SRP54_M_sf"/>
</dbReference>
<evidence type="ECO:0000313" key="12">
    <source>
        <dbReference type="EMBL" id="EHI59290.1"/>
    </source>
</evidence>
<keyword evidence="4 9" id="KW-0694">RNA-binding</keyword>
<dbReference type="InterPro" id="IPR000897">
    <property type="entry name" value="SRP54_GTPase_dom"/>
</dbReference>
<protein>
    <recommendedName>
        <fullName evidence="9">Signal recognition particle protein</fullName>
        <ecNumber evidence="9">3.6.5.4</ecNumber>
    </recommendedName>
    <alternativeName>
        <fullName evidence="9">Fifty-four homolog</fullName>
    </alternativeName>
</protein>
<sequence length="451" mass="49177">MAFESLSDKLQNVFKNLRGKGRLSEADVKAALKEVKMALLEADVSFKVVKQFINSVQERAIGQDVLNSLTPGQMVIKIVHEELINLMGSETTEIALRPSNEITVIMMAGLQGAGKTTTTAKIAGKLKAKGRKPLLAACDVYRPAAIQQLQINGEKQGVAVFSMGDSQKPVNIAKAAIEHAGKNGYNVVILDTAGRLHIDEDMMGELIEIKEAITVDQTLLIVDAMTGQDAVNVAEMFNSKIGIDGVILTKLDGDTRGGAALSIRAVTGRPILYIGMGEKLSDLEQFYPDRMASRILGMGDILSLIEKAELEVDEQKAKELSQKLKKAEFDYNDFLDQMRQIKKMGGMSSIMNMMPGMPQMKGNPEIDESAMDRVEAIILSMTAQERANPAILNPSRKQRIARGAGVDISEVNRIVKQFDQMKKMMKQLPGMMGGKGRGGLGGMLGKFKMPF</sequence>
<evidence type="ECO:0000256" key="3">
    <source>
        <dbReference type="ARBA" id="ARBA00022801"/>
    </source>
</evidence>
<comment type="similarity">
    <text evidence="1 9">Belongs to the GTP-binding SRP family. SRP54 subfamily.</text>
</comment>
<keyword evidence="7 9" id="KW-0687">Ribonucleoprotein</keyword>
<dbReference type="PANTHER" id="PTHR11564:SF5">
    <property type="entry name" value="SIGNAL RECOGNITION PARTICLE SUBUNIT SRP54"/>
    <property type="match status" value="1"/>
</dbReference>
<dbReference type="Pfam" id="PF02978">
    <property type="entry name" value="SRP_SPB"/>
    <property type="match status" value="1"/>
</dbReference>
<keyword evidence="10" id="KW-0175">Coiled coil</keyword>
<keyword evidence="9" id="KW-0963">Cytoplasm</keyword>
<dbReference type="NCBIfam" id="TIGR00959">
    <property type="entry name" value="ffh"/>
    <property type="match status" value="1"/>
</dbReference>
<dbReference type="PATRIC" id="fig|742737.3.peg.2745"/>
<keyword evidence="2 9" id="KW-0547">Nucleotide-binding</keyword>
<gene>
    <name evidence="9" type="primary">ffh</name>
    <name evidence="12" type="ORF">HMPREF9473_02738</name>
</gene>
<dbReference type="SMART" id="SM00963">
    <property type="entry name" value="SRP54_N"/>
    <property type="match status" value="1"/>
</dbReference>
<keyword evidence="5 9" id="KW-0342">GTP-binding</keyword>
<dbReference type="RefSeq" id="WP_006780717.1">
    <property type="nucleotide sequence ID" value="NZ_CP040506.1"/>
</dbReference>
<dbReference type="EMBL" id="ADLN01000066">
    <property type="protein sequence ID" value="EHI59290.1"/>
    <property type="molecule type" value="Genomic_DNA"/>
</dbReference>
<evidence type="ECO:0000259" key="11">
    <source>
        <dbReference type="PROSITE" id="PS00300"/>
    </source>
</evidence>
<reference evidence="12 13" key="1">
    <citation type="submission" date="2011-08" db="EMBL/GenBank/DDBJ databases">
        <title>The Genome Sequence of Clostridium hathewayi WAL-18680.</title>
        <authorList>
            <consortium name="The Broad Institute Genome Sequencing Platform"/>
            <person name="Earl A."/>
            <person name="Ward D."/>
            <person name="Feldgarden M."/>
            <person name="Gevers D."/>
            <person name="Finegold S.M."/>
            <person name="Summanen P.H."/>
            <person name="Molitoris D.R."/>
            <person name="Song M."/>
            <person name="Daigneault M."/>
            <person name="Allen-Vercoe E."/>
            <person name="Young S.K."/>
            <person name="Zeng Q."/>
            <person name="Gargeya S."/>
            <person name="Fitzgerald M."/>
            <person name="Haas B."/>
            <person name="Abouelleil A."/>
            <person name="Alvarado L."/>
            <person name="Arachchi H.M."/>
            <person name="Berlin A."/>
            <person name="Brown A."/>
            <person name="Chapman S.B."/>
            <person name="Chen Z."/>
            <person name="Dunbar C."/>
            <person name="Freedman E."/>
            <person name="Gearin G."/>
            <person name="Gellesch M."/>
            <person name="Goldberg J."/>
            <person name="Griggs A."/>
            <person name="Gujja S."/>
            <person name="Heiman D."/>
            <person name="Howarth C."/>
            <person name="Larson L."/>
            <person name="Lui A."/>
            <person name="MacDonald P.J.P."/>
            <person name="Montmayeur A."/>
            <person name="Murphy C."/>
            <person name="Neiman D."/>
            <person name="Pearson M."/>
            <person name="Priest M."/>
            <person name="Roberts A."/>
            <person name="Saif S."/>
            <person name="Shea T."/>
            <person name="Shenoy N."/>
            <person name="Sisk P."/>
            <person name="Stolte C."/>
            <person name="Sykes S."/>
            <person name="Wortman J."/>
            <person name="Nusbaum C."/>
            <person name="Birren B."/>
        </authorList>
    </citation>
    <scope>NUCLEOTIDE SEQUENCE [LARGE SCALE GENOMIC DNA]</scope>
    <source>
        <strain evidence="12 13">WAL-18680</strain>
    </source>
</reference>
<dbReference type="PANTHER" id="PTHR11564">
    <property type="entry name" value="SIGNAL RECOGNITION PARTICLE 54K PROTEIN SRP54"/>
    <property type="match status" value="1"/>
</dbReference>
<dbReference type="Pfam" id="PF02881">
    <property type="entry name" value="SRP54_N"/>
    <property type="match status" value="1"/>
</dbReference>
<dbReference type="Gene3D" id="3.40.50.300">
    <property type="entry name" value="P-loop containing nucleotide triphosphate hydrolases"/>
    <property type="match status" value="1"/>
</dbReference>
<organism evidence="12 13">
    <name type="scientific">Hungatella hathewayi WAL-18680</name>
    <dbReference type="NCBI Taxonomy" id="742737"/>
    <lineage>
        <taxon>Bacteria</taxon>
        <taxon>Bacillati</taxon>
        <taxon>Bacillota</taxon>
        <taxon>Clostridia</taxon>
        <taxon>Lachnospirales</taxon>
        <taxon>Lachnospiraceae</taxon>
        <taxon>Hungatella</taxon>
    </lineage>
</organism>
<dbReference type="Pfam" id="PF00448">
    <property type="entry name" value="SRP54"/>
    <property type="match status" value="1"/>
</dbReference>
<comment type="subunit">
    <text evidence="9">Part of the signal recognition particle protein translocation system, which is composed of SRP and FtsY.</text>
</comment>
<name>G5IGW0_9FIRM</name>
<feature type="binding site" evidence="9">
    <location>
        <begin position="109"/>
        <end position="116"/>
    </location>
    <ligand>
        <name>GTP</name>
        <dbReference type="ChEBI" id="CHEBI:37565"/>
    </ligand>
</feature>